<dbReference type="EMBL" id="HBIC01023434">
    <property type="protein sequence ID" value="CAE0282892.1"/>
    <property type="molecule type" value="Transcribed_RNA"/>
</dbReference>
<dbReference type="Pfam" id="PF03407">
    <property type="entry name" value="Nucleotid_trans"/>
    <property type="match status" value="1"/>
</dbReference>
<evidence type="ECO:0000313" key="2">
    <source>
        <dbReference type="EMBL" id="CAE0282892.1"/>
    </source>
</evidence>
<reference evidence="2" key="1">
    <citation type="submission" date="2021-01" db="EMBL/GenBank/DDBJ databases">
        <authorList>
            <person name="Corre E."/>
            <person name="Pelletier E."/>
            <person name="Niang G."/>
            <person name="Scheremetjew M."/>
            <person name="Finn R."/>
            <person name="Kale V."/>
            <person name="Holt S."/>
            <person name="Cochrane G."/>
            <person name="Meng A."/>
            <person name="Brown T."/>
            <person name="Cohen L."/>
        </authorList>
    </citation>
    <scope>NUCLEOTIDE SEQUENCE</scope>
    <source>
        <strain evidence="2">CCAP 955/1</strain>
    </source>
</reference>
<dbReference type="GO" id="GO:0016757">
    <property type="term" value="F:glycosyltransferase activity"/>
    <property type="evidence" value="ECO:0007669"/>
    <property type="project" value="TreeGrafter"/>
</dbReference>
<dbReference type="InterPro" id="IPR005069">
    <property type="entry name" value="Nucl-diP-sugar_transferase"/>
</dbReference>
<organism evidence="2">
    <name type="scientific">Spumella elongata</name>
    <dbReference type="NCBI Taxonomy" id="89044"/>
    <lineage>
        <taxon>Eukaryota</taxon>
        <taxon>Sar</taxon>
        <taxon>Stramenopiles</taxon>
        <taxon>Ochrophyta</taxon>
        <taxon>Chrysophyceae</taxon>
        <taxon>Chromulinales</taxon>
        <taxon>Chromulinaceae</taxon>
        <taxon>Spumella</taxon>
    </lineage>
</organism>
<sequence length="521" mass="58900">MKPIEVAARVALSVLFFFLGTKIGDIRSKAERSSKCPDVTALAVAPQIFNNVLPAEDCTQVAPVVEMVRPKVECQHAYNHRKNLSVLHLGKATVPEDVFSFLHHPSSPAKWSYFLSHTGDWKADTINESPCQEVYLTRTGSRASQPNKCVAVTVIPEGGESMVQQSHRVGFTALNTDQYQKDFPQDYSNPHNNENLLLLPLLKSLHHLKAEFLKKMGDPIDPVTGKRRVAIVMVANEGVMDLLLNFICSAEGVGVDIGSVVVFVGDNKFVSVIENIGAKAVYHPDLGSMPAHAAKGYLDDTFSRMMWFKTTSVYLALSAGFEVMFQDVDLVWLKDPFPYFAERSEDILFMDDGARTPRYTPFFVNSGFYFVKYNERTLYMFEKMMKCGASEIGQTHSHQSVLIRHIAESHHLFGLKVYVLDTKLFPSGQTYHENKNQVKKIIARTFRPYVFHMCWTSNRVDKVIYFKEMGLWYLPDNKDVCNAGKEMLHYALTYGHTSTASIRDKCCLRGKYWPKEEADAA</sequence>
<feature type="domain" description="Nucleotide-diphospho-sugar transferase" evidence="1">
    <location>
        <begin position="259"/>
        <end position="463"/>
    </location>
</feature>
<dbReference type="PANTHER" id="PTHR47032">
    <property type="entry name" value="UDP-D-XYLOSE:L-FUCOSE ALPHA-1,3-D-XYLOSYLTRANSFERASE-RELATED"/>
    <property type="match status" value="1"/>
</dbReference>
<accession>A0A7S3M4L3</accession>
<dbReference type="AlphaFoldDB" id="A0A7S3M4L3"/>
<evidence type="ECO:0000313" key="3">
    <source>
        <dbReference type="EMBL" id="CAE0282893.1"/>
    </source>
</evidence>
<dbReference type="GO" id="GO:0005794">
    <property type="term" value="C:Golgi apparatus"/>
    <property type="evidence" value="ECO:0007669"/>
    <property type="project" value="TreeGrafter"/>
</dbReference>
<dbReference type="PANTHER" id="PTHR47032:SF1">
    <property type="entry name" value="UDP-D-XYLOSE:L-FUCOSE ALPHA-1,3-D-XYLOSYLTRANSFERASE-RELATED"/>
    <property type="match status" value="1"/>
</dbReference>
<name>A0A7S3M4L3_9STRA</name>
<proteinExistence type="predicted"/>
<dbReference type="InterPro" id="IPR052636">
    <property type="entry name" value="UDP-D-xylose:L-fucose_XylT"/>
</dbReference>
<dbReference type="EMBL" id="HBIC01023435">
    <property type="protein sequence ID" value="CAE0282893.1"/>
    <property type="molecule type" value="Transcribed_RNA"/>
</dbReference>
<gene>
    <name evidence="2" type="ORF">SELO1098_LOCUS11726</name>
    <name evidence="3" type="ORF">SELO1098_LOCUS11727</name>
</gene>
<protein>
    <recommendedName>
        <fullName evidence="1">Nucleotide-diphospho-sugar transferase domain-containing protein</fullName>
    </recommendedName>
</protein>
<evidence type="ECO:0000259" key="1">
    <source>
        <dbReference type="Pfam" id="PF03407"/>
    </source>
</evidence>